<dbReference type="EMBL" id="CAJJDP010000017">
    <property type="protein sequence ID" value="CAD8145276.1"/>
    <property type="molecule type" value="Genomic_DNA"/>
</dbReference>
<evidence type="ECO:0000256" key="2">
    <source>
        <dbReference type="PIRSR" id="PIRSR613078-2"/>
    </source>
</evidence>
<feature type="compositionally biased region" description="Basic and acidic residues" evidence="3">
    <location>
        <begin position="402"/>
        <end position="412"/>
    </location>
</feature>
<dbReference type="Pfam" id="PF02493">
    <property type="entry name" value="MORN"/>
    <property type="match status" value="9"/>
</dbReference>
<name>A0A8S1T1H7_PAROT</name>
<dbReference type="SMART" id="SM00698">
    <property type="entry name" value="MORN"/>
    <property type="match status" value="9"/>
</dbReference>
<dbReference type="PANTHER" id="PTHR43215:SF14">
    <property type="entry name" value="RADIAL SPOKE HEAD 1 HOMOLOG"/>
    <property type="match status" value="1"/>
</dbReference>
<evidence type="ECO:0000256" key="1">
    <source>
        <dbReference type="ARBA" id="ARBA00022737"/>
    </source>
</evidence>
<gene>
    <name evidence="4" type="ORF">POCTA_138.1.T0170146</name>
</gene>
<accession>A0A8S1T1H7</accession>
<evidence type="ECO:0000313" key="5">
    <source>
        <dbReference type="Proteomes" id="UP000683925"/>
    </source>
</evidence>
<dbReference type="OrthoDB" id="354304at2759"/>
<dbReference type="SMART" id="SM00855">
    <property type="entry name" value="PGAM"/>
    <property type="match status" value="1"/>
</dbReference>
<evidence type="ECO:0008006" key="6">
    <source>
        <dbReference type="Google" id="ProtNLM"/>
    </source>
</evidence>
<dbReference type="GO" id="GO:0005829">
    <property type="term" value="C:cytosol"/>
    <property type="evidence" value="ECO:0007669"/>
    <property type="project" value="TreeGrafter"/>
</dbReference>
<dbReference type="AlphaFoldDB" id="A0A8S1T1H7"/>
<evidence type="ECO:0000256" key="3">
    <source>
        <dbReference type="SAM" id="MobiDB-lite"/>
    </source>
</evidence>
<dbReference type="Proteomes" id="UP000683925">
    <property type="component" value="Unassembled WGS sequence"/>
</dbReference>
<proteinExistence type="predicted"/>
<sequence>MNYQTVWEQIKVYEPHSQDFHFLDLQKVNAKLAITNHYIYYGQFENNQRHGKGILLQQNGRKYEGQWQNDLKQGYGWEFLANGSQYEGNYVTGKPHGQGKFIWANGDVYEGQWNQGVKEGQGTWHGLKGEQYQGEWSNNVAFGYGEYIQSNGDRYVGHFKSWLKNGEGQEYFSNGDLYSGNYLNGKPHGYGEYYWSNGAVFQGYFKDGLRYGKGIWKRRVDSPTDQYQGEYDEDKKNGYGIYKWSNGNEYRGAFINDYKHGYGEMHYVDGMVLKGNWEQGKLVSEIKSNSPKKTQSSFNNHMKIIDNTHCFNKSCRNNNKYIEIQFDNSNQVQNNGYNDFENERLSNSYIEEENSNKNAYKHNNPFTSQTNRTIKTIRIRQYQKDKSLSMSQQNQYYGSSTPKRDFSEKNEKQKTQTKFCIKTSDNYYLQIRRPKIHSQYLQNNKQKYLDMQLLRVYLIRHGQSMYQSLKIVSGKNEFGLSGLGVVQSKRVGNLLHSVKFDQVYTSDYKRCIESYSHIESQLKLKPRVITYTTLLREVDQGNEMLKSYQEVYALAKPKQSSSLNGEIQERVETFLDQLIRDQIYKKSYKFFSYRDSLASQFDTSNLYNPSIQQFSSYSKGSGMINILVLSHAGFIAETLKYLYQRNNSHQTNAEYPFIYARNGAIFQLDFQINDLKNWNCNVSLMNSKRKINTPFDSII</sequence>
<reference evidence="4" key="1">
    <citation type="submission" date="2021-01" db="EMBL/GenBank/DDBJ databases">
        <authorList>
            <consortium name="Genoscope - CEA"/>
            <person name="William W."/>
        </authorList>
    </citation>
    <scope>NUCLEOTIDE SEQUENCE</scope>
</reference>
<dbReference type="CDD" id="cd07067">
    <property type="entry name" value="HP_PGM_like"/>
    <property type="match status" value="1"/>
</dbReference>
<keyword evidence="5" id="KW-1185">Reference proteome</keyword>
<dbReference type="PANTHER" id="PTHR43215">
    <property type="entry name" value="RADIAL SPOKE HEAD 1 HOMOLOG"/>
    <property type="match status" value="1"/>
</dbReference>
<protein>
    <recommendedName>
        <fullName evidence="6">Phosphoglycerate mutase</fullName>
    </recommendedName>
</protein>
<feature type="binding site" evidence="2">
    <location>
        <position position="510"/>
    </location>
    <ligand>
        <name>substrate</name>
    </ligand>
</feature>
<organism evidence="4 5">
    <name type="scientific">Paramecium octaurelia</name>
    <dbReference type="NCBI Taxonomy" id="43137"/>
    <lineage>
        <taxon>Eukaryota</taxon>
        <taxon>Sar</taxon>
        <taxon>Alveolata</taxon>
        <taxon>Ciliophora</taxon>
        <taxon>Intramacronucleata</taxon>
        <taxon>Oligohymenophorea</taxon>
        <taxon>Peniculida</taxon>
        <taxon>Parameciidae</taxon>
        <taxon>Paramecium</taxon>
    </lineage>
</organism>
<comment type="caution">
    <text evidence="4">The sequence shown here is derived from an EMBL/GenBank/DDBJ whole genome shotgun (WGS) entry which is preliminary data.</text>
</comment>
<dbReference type="InterPro" id="IPR013078">
    <property type="entry name" value="His_Pase_superF_clade-1"/>
</dbReference>
<dbReference type="Pfam" id="PF00300">
    <property type="entry name" value="His_Phos_1"/>
    <property type="match status" value="1"/>
</dbReference>
<feature type="compositionally biased region" description="Polar residues" evidence="3">
    <location>
        <begin position="388"/>
        <end position="401"/>
    </location>
</feature>
<feature type="region of interest" description="Disordered" evidence="3">
    <location>
        <begin position="382"/>
        <end position="412"/>
    </location>
</feature>
<evidence type="ECO:0000313" key="4">
    <source>
        <dbReference type="EMBL" id="CAD8145276.1"/>
    </source>
</evidence>
<dbReference type="OMA" id="WEFLANG"/>
<keyword evidence="1" id="KW-0677">Repeat</keyword>
<dbReference type="InterPro" id="IPR003409">
    <property type="entry name" value="MORN"/>
</dbReference>